<keyword evidence="2" id="KW-0732">Signal</keyword>
<proteinExistence type="inferred from homology"/>
<dbReference type="PANTHER" id="PTHR42928">
    <property type="entry name" value="TRICARBOXYLATE-BINDING PROTEIN"/>
    <property type="match status" value="1"/>
</dbReference>
<dbReference type="InterPro" id="IPR006311">
    <property type="entry name" value="TAT_signal"/>
</dbReference>
<dbReference type="EMBL" id="JAERQM010000004">
    <property type="protein sequence ID" value="MBU8544854.1"/>
    <property type="molecule type" value="Genomic_DNA"/>
</dbReference>
<evidence type="ECO:0000256" key="1">
    <source>
        <dbReference type="ARBA" id="ARBA00006987"/>
    </source>
</evidence>
<sequence>MKNSRTTLTRRAVLAAAAGGLALPALAQPRAGFPNRPVRIFAAWAPGPNVYTRVLADLVGPKLGQPVVIENRAGANGTLAARALSSEPADGHTLAQIPGSVFRVPYMMPRMPYDPVEDFTYIICLTGYTFGLVVRADSPHRTWADFLAASKRQPGRISYGSPGVGTESHVVMDRIAEIEKVEWLHAPYRGGSELTSALLSGTIDAVATASHWSSLVLDGRLRLLNVWTPQRIARYPDAPTLKDLGYDIVATSPYGLAGPKGMDPGVVKVLHDAFKEALYHPDSLAYLQGLDQPVMYMDSAAYGDFARQQVVKEQAIVQRLNLRIE</sequence>
<dbReference type="PANTHER" id="PTHR42928:SF5">
    <property type="entry name" value="BLR1237 PROTEIN"/>
    <property type="match status" value="1"/>
</dbReference>
<dbReference type="InterPro" id="IPR005064">
    <property type="entry name" value="BUG"/>
</dbReference>
<feature type="signal peptide" evidence="2">
    <location>
        <begin position="1"/>
        <end position="27"/>
    </location>
</feature>
<dbReference type="Proteomes" id="UP000689967">
    <property type="component" value="Unassembled WGS sequence"/>
</dbReference>
<dbReference type="Pfam" id="PF03401">
    <property type="entry name" value="TctC"/>
    <property type="match status" value="1"/>
</dbReference>
<reference evidence="3 4" key="1">
    <citation type="submission" date="2021-01" db="EMBL/GenBank/DDBJ databases">
        <title>Roseomonas sp. nov, a bacterium isolated from an oil production mixture in Yumen Oilfield.</title>
        <authorList>
            <person name="Wu D."/>
        </authorList>
    </citation>
    <scope>NUCLEOTIDE SEQUENCE [LARGE SCALE GENOMIC DNA]</scope>
    <source>
        <strain evidence="3 4">ROY-5-3</strain>
    </source>
</reference>
<keyword evidence="4" id="KW-1185">Reference proteome</keyword>
<evidence type="ECO:0000256" key="2">
    <source>
        <dbReference type="SAM" id="SignalP"/>
    </source>
</evidence>
<name>A0ABS6H823_9PROT</name>
<comment type="similarity">
    <text evidence="1">Belongs to the UPF0065 (bug) family.</text>
</comment>
<evidence type="ECO:0000313" key="3">
    <source>
        <dbReference type="EMBL" id="MBU8544854.1"/>
    </source>
</evidence>
<feature type="chain" id="PRO_5045324557" evidence="2">
    <location>
        <begin position="28"/>
        <end position="325"/>
    </location>
</feature>
<organism evidence="3 4">
    <name type="scientific">Falsiroseomonas oleicola</name>
    <dbReference type="NCBI Taxonomy" id="2801474"/>
    <lineage>
        <taxon>Bacteria</taxon>
        <taxon>Pseudomonadati</taxon>
        <taxon>Pseudomonadota</taxon>
        <taxon>Alphaproteobacteria</taxon>
        <taxon>Acetobacterales</taxon>
        <taxon>Roseomonadaceae</taxon>
        <taxon>Falsiroseomonas</taxon>
    </lineage>
</organism>
<protein>
    <submittedName>
        <fullName evidence="3">Tripartite tricarboxylate transporter substrate binding protein</fullName>
    </submittedName>
</protein>
<comment type="caution">
    <text evidence="3">The sequence shown here is derived from an EMBL/GenBank/DDBJ whole genome shotgun (WGS) entry which is preliminary data.</text>
</comment>
<dbReference type="CDD" id="cd07012">
    <property type="entry name" value="PBP2_Bug_TTT"/>
    <property type="match status" value="1"/>
</dbReference>
<evidence type="ECO:0000313" key="4">
    <source>
        <dbReference type="Proteomes" id="UP000689967"/>
    </source>
</evidence>
<gene>
    <name evidence="3" type="ORF">JJQ90_14125</name>
</gene>
<dbReference type="PROSITE" id="PS51318">
    <property type="entry name" value="TAT"/>
    <property type="match status" value="1"/>
</dbReference>
<dbReference type="PIRSF" id="PIRSF017082">
    <property type="entry name" value="YflP"/>
    <property type="match status" value="1"/>
</dbReference>
<accession>A0ABS6H823</accession>